<dbReference type="EMBL" id="CABPST010000019">
    <property type="protein sequence ID" value="VVE90694.1"/>
    <property type="molecule type" value="Genomic_DNA"/>
</dbReference>
<dbReference type="Proteomes" id="UP000382040">
    <property type="component" value="Unassembled WGS sequence"/>
</dbReference>
<accession>A0A5E5BYP7</accession>
<evidence type="ECO:0000313" key="2">
    <source>
        <dbReference type="Proteomes" id="UP000382040"/>
    </source>
</evidence>
<evidence type="ECO:0000313" key="1">
    <source>
        <dbReference type="EMBL" id="VVE90694.1"/>
    </source>
</evidence>
<dbReference type="AlphaFoldDB" id="A0A5E5BYP7"/>
<reference evidence="1 2" key="1">
    <citation type="submission" date="2019-08" db="EMBL/GenBank/DDBJ databases">
        <authorList>
            <person name="Peeters C."/>
        </authorList>
    </citation>
    <scope>NUCLEOTIDE SEQUENCE [LARGE SCALE GENOMIC DNA]</scope>
    <source>
        <strain evidence="1 2">LMG 20603</strain>
    </source>
</reference>
<sequence length="193" mass="21011">MSEGLRQAALALHAMHPEDRRWAMHSLEADQRDAISALLEELGELGIPRDASLLQSLGEGDKTARVLLTDQDAQVLDAMPDAVAIAMLRNEPARFVELLLNLHPWVWRDAWYAAQPSAALSGTTMGTGGRSSATSVSPELRASMLKHAREACEVLQADGRGMSVRGHGETRTASPSILHGLFGRWKRWRGGLA</sequence>
<gene>
    <name evidence="1" type="ORF">PBR20603_04681</name>
</gene>
<protein>
    <submittedName>
        <fullName evidence="1">Uncharacterized protein</fullName>
    </submittedName>
</protein>
<dbReference type="OrthoDB" id="8913715at2"/>
<name>A0A5E5BYP7_9BURK</name>
<keyword evidence="2" id="KW-1185">Reference proteome</keyword>
<organism evidence="1 2">
    <name type="scientific">Pandoraea bronchicola</name>
    <dbReference type="NCBI Taxonomy" id="2508287"/>
    <lineage>
        <taxon>Bacteria</taxon>
        <taxon>Pseudomonadati</taxon>
        <taxon>Pseudomonadota</taxon>
        <taxon>Betaproteobacteria</taxon>
        <taxon>Burkholderiales</taxon>
        <taxon>Burkholderiaceae</taxon>
        <taxon>Pandoraea</taxon>
    </lineage>
</organism>
<proteinExistence type="predicted"/>
<dbReference type="RefSeq" id="WP_150561828.1">
    <property type="nucleotide sequence ID" value="NZ_CABPST010000019.1"/>
</dbReference>